<evidence type="ECO:0000313" key="11">
    <source>
        <dbReference type="Proteomes" id="UP001558632"/>
    </source>
</evidence>
<evidence type="ECO:0000256" key="6">
    <source>
        <dbReference type="PROSITE-ProRule" id="PRU00108"/>
    </source>
</evidence>
<evidence type="ECO:0000313" key="10">
    <source>
        <dbReference type="EMBL" id="KAL1238711.1"/>
    </source>
</evidence>
<dbReference type="InterPro" id="IPR000047">
    <property type="entry name" value="HTH_motif"/>
</dbReference>
<evidence type="ECO:0000256" key="2">
    <source>
        <dbReference type="ARBA" id="ARBA00022473"/>
    </source>
</evidence>
<proteinExistence type="predicted"/>
<reference evidence="10 11" key="1">
    <citation type="submission" date="2024-07" db="EMBL/GenBank/DDBJ databases">
        <title>Enhanced genomic and transcriptomic resources for Trichinella pseudospiralis and T. spiralis underpin the discovery of pronounced molecular differences between stages and species.</title>
        <authorList>
            <person name="Pasi K.K."/>
            <person name="La Rosa G."/>
            <person name="Gomez-Morales M.A."/>
            <person name="Tosini F."/>
            <person name="Sumanam S."/>
            <person name="Young N.D."/>
            <person name="Chang B.C."/>
            <person name="Robin G.B."/>
        </authorList>
    </citation>
    <scope>NUCLEOTIDE SEQUENCE [LARGE SCALE GENOMIC DNA]</scope>
    <source>
        <strain evidence="10">ISS534</strain>
    </source>
</reference>
<dbReference type="InterPro" id="IPR017970">
    <property type="entry name" value="Homeobox_CS"/>
</dbReference>
<dbReference type="Gene3D" id="1.10.10.60">
    <property type="entry name" value="Homeodomain-like"/>
    <property type="match status" value="1"/>
</dbReference>
<dbReference type="CDD" id="cd00086">
    <property type="entry name" value="homeodomain"/>
    <property type="match status" value="1"/>
</dbReference>
<keyword evidence="11" id="KW-1185">Reference proteome</keyword>
<dbReference type="InterPro" id="IPR009057">
    <property type="entry name" value="Homeodomain-like_sf"/>
</dbReference>
<feature type="region of interest" description="Disordered" evidence="8">
    <location>
        <begin position="60"/>
        <end position="98"/>
    </location>
</feature>
<evidence type="ECO:0000256" key="1">
    <source>
        <dbReference type="ARBA" id="ARBA00004123"/>
    </source>
</evidence>
<dbReference type="EMBL" id="JBEUSY010000288">
    <property type="protein sequence ID" value="KAL1238711.1"/>
    <property type="molecule type" value="Genomic_DNA"/>
</dbReference>
<evidence type="ECO:0000256" key="5">
    <source>
        <dbReference type="ARBA" id="ARBA00023242"/>
    </source>
</evidence>
<feature type="DNA-binding region" description="Homeobox" evidence="6">
    <location>
        <begin position="205"/>
        <end position="258"/>
    </location>
</feature>
<dbReference type="PROSITE" id="PS50071">
    <property type="entry name" value="HOMEOBOX_2"/>
    <property type="match status" value="1"/>
</dbReference>
<evidence type="ECO:0000256" key="4">
    <source>
        <dbReference type="ARBA" id="ARBA00023155"/>
    </source>
</evidence>
<dbReference type="Proteomes" id="UP001558632">
    <property type="component" value="Unassembled WGS sequence"/>
</dbReference>
<name>A0ABR3KL42_TRISP</name>
<sequence>MLPTSSLDCGHLKFNQPANVICTTTTTTAAITSPLRFCPYETPSTICSALPYTVTDATTTTTTNTSNSSSSGGGVVNGTTVDYNNHRRPAPFGSSSSIASLQYTGPDLTVANSSSNPGPSSTTYKWMQIRRSAPRIVNANGSPENSISTKCGGVGVGVGGTNAAGPSKRRCSSSASSANEQGIMLEGHNSNLLNSGCTSVPNRTNFTTKQLTELEKEFHTNRYLTRARRIEIASQLGLNETQVKIWFQNRRMKQKKHLKEKGFTLMPSALSSSGHHHASSASASSASIAAHSSSSSVVVPSVSELFFSSPLLHTQHSLHHHHHQPRQQHQSTTASKDGNLHFAKLLVVRWQSIFFIFSQVAADCVFSS</sequence>
<keyword evidence="4 6" id="KW-0371">Homeobox</keyword>
<feature type="domain" description="Homeobox" evidence="9">
    <location>
        <begin position="203"/>
        <end position="257"/>
    </location>
</feature>
<evidence type="ECO:0000259" key="9">
    <source>
        <dbReference type="PROSITE" id="PS50071"/>
    </source>
</evidence>
<dbReference type="Pfam" id="PF00046">
    <property type="entry name" value="Homeodomain"/>
    <property type="match status" value="1"/>
</dbReference>
<evidence type="ECO:0000256" key="3">
    <source>
        <dbReference type="ARBA" id="ARBA00023125"/>
    </source>
</evidence>
<dbReference type="InterPro" id="IPR001356">
    <property type="entry name" value="HD"/>
</dbReference>
<dbReference type="PROSITE" id="PS00027">
    <property type="entry name" value="HOMEOBOX_1"/>
    <property type="match status" value="1"/>
</dbReference>
<keyword evidence="3 6" id="KW-0238">DNA-binding</keyword>
<gene>
    <name evidence="10" type="ORF">TSPI_02304</name>
</gene>
<keyword evidence="2" id="KW-0217">Developmental protein</keyword>
<keyword evidence="5 6" id="KW-0539">Nucleus</keyword>
<dbReference type="PANTHER" id="PTHR45946">
    <property type="entry name" value="HOMEOBOX PROTEIN ROUGH-RELATED"/>
    <property type="match status" value="1"/>
</dbReference>
<organism evidence="10 11">
    <name type="scientific">Trichinella spiralis</name>
    <name type="common">Trichina worm</name>
    <dbReference type="NCBI Taxonomy" id="6334"/>
    <lineage>
        <taxon>Eukaryota</taxon>
        <taxon>Metazoa</taxon>
        <taxon>Ecdysozoa</taxon>
        <taxon>Nematoda</taxon>
        <taxon>Enoplea</taxon>
        <taxon>Dorylaimia</taxon>
        <taxon>Trichinellida</taxon>
        <taxon>Trichinellidae</taxon>
        <taxon>Trichinella</taxon>
    </lineage>
</organism>
<dbReference type="PANTHER" id="PTHR45946:SF4">
    <property type="entry name" value="HOMEOBOX PROTEIN ROUGH-RELATED"/>
    <property type="match status" value="1"/>
</dbReference>
<comment type="subcellular location">
    <subcellularLocation>
        <location evidence="1 6 7">Nucleus</location>
    </subcellularLocation>
</comment>
<dbReference type="InterPro" id="IPR046327">
    <property type="entry name" value="HXA1/B1/D1"/>
</dbReference>
<feature type="compositionally biased region" description="Low complexity" evidence="8">
    <location>
        <begin position="60"/>
        <end position="70"/>
    </location>
</feature>
<dbReference type="GO" id="GO:0003677">
    <property type="term" value="F:DNA binding"/>
    <property type="evidence" value="ECO:0007669"/>
    <property type="project" value="UniProtKB-KW"/>
</dbReference>
<accession>A0ABR3KL42</accession>
<dbReference type="PRINTS" id="PR00024">
    <property type="entry name" value="HOMEOBOX"/>
</dbReference>
<dbReference type="InterPro" id="IPR020479">
    <property type="entry name" value="HD_metazoa"/>
</dbReference>
<evidence type="ECO:0000256" key="7">
    <source>
        <dbReference type="RuleBase" id="RU000682"/>
    </source>
</evidence>
<protein>
    <submittedName>
        <fullName evidence="10">Homeobox protein</fullName>
    </submittedName>
</protein>
<dbReference type="PRINTS" id="PR00031">
    <property type="entry name" value="HTHREPRESSR"/>
</dbReference>
<dbReference type="SMART" id="SM00389">
    <property type="entry name" value="HOX"/>
    <property type="match status" value="1"/>
</dbReference>
<evidence type="ECO:0000256" key="8">
    <source>
        <dbReference type="SAM" id="MobiDB-lite"/>
    </source>
</evidence>
<dbReference type="SUPFAM" id="SSF46689">
    <property type="entry name" value="Homeodomain-like"/>
    <property type="match status" value="1"/>
</dbReference>
<comment type="caution">
    <text evidence="10">The sequence shown here is derived from an EMBL/GenBank/DDBJ whole genome shotgun (WGS) entry which is preliminary data.</text>
</comment>